<sequence>MTEFLMVCSEEALEPWQMGTGIIEIDDDDDDPIFVREVVWLDPPQKTGAALTRKRACEEHAGSECARQKRAPPEQPDSGHTSTPQPDLQTSTASSTTSVTGAGSPQRIIINDQLGLAIVPVKSSVLRDQPSHSQPTVQSSPFTPQPAAQSSSSTPQPAAQSSSSTTQPAAQSSSITLLNVTQIRLVTPLGTEYPAGTFFTLRPGCQMLQQGTSMPSPSQPKQPAAQLINAVLQSSAQPSPITVLQTVPTPAAQPSAEHLKWNMHPSHGTLQATQTGPHTIRPQLLAPPNPQAPPTSQVAREACSPGGAQRDSRPHPLNSAPKRTMPEFGTTNGPDDTLELKPMSNKCPSCKSQFSFPHLLRGHMKECCFHLINSVFPRTSTPHTPTSQSRIDGQGKLVMLVSEFYYGNHKGDWRAVEKPKTDISFTCPTCFRVLKNNIGFLNHMRHHLELLWQSEATQDSHTTCQHCYRRCDTPLQLQLHTERAHTQYESTTTCKICELAFETEQIFLEHMRDTHKPGEMPYSCQVCNYRSSFFSEVENHFRTEHENTKDLLCPFCLKVLVGGQVYAKHYMKHQDKEVHQCEKCRLNFLSSVERVAHDALFHRTFKKPRILKGLPLGTEVVIRASLSGTSHSDAVMSHSANTGTPKDLLCTNPGPLSPYPLERSHKAPCSLRSAILSGFTSKITSSSNALCHLGEQTCVECSCKIWDFPDHFTAVMNCGECKYRTSCLKSLQNHKIRLHGALPRDGIRRKHKKSQGVQWGITSLECLDCGFLTDPPNGDLMIQHLTDRSHHSCRVIGEKGTLDPIQMKVIKSEDLSADLSVPQVLMESDVVSVVPNAAGSFYGVFGDPGSEKKKSGDCETGRMEIKEEHTC</sequence>
<keyword evidence="7" id="KW-0862">Zinc</keyword>
<feature type="compositionally biased region" description="Polar residues" evidence="13">
    <location>
        <begin position="268"/>
        <end position="277"/>
    </location>
</feature>
<feature type="domain" description="C2H2-type" evidence="14">
    <location>
        <begin position="464"/>
        <end position="485"/>
    </location>
</feature>
<keyword evidence="3" id="KW-1017">Isopeptide bond</keyword>
<evidence type="ECO:0000256" key="13">
    <source>
        <dbReference type="SAM" id="MobiDB-lite"/>
    </source>
</evidence>
<keyword evidence="12" id="KW-0539">Nucleus</keyword>
<evidence type="ECO:0000256" key="4">
    <source>
        <dbReference type="ARBA" id="ARBA00022723"/>
    </source>
</evidence>
<feature type="domain" description="C2H2-type" evidence="14">
    <location>
        <begin position="427"/>
        <end position="447"/>
    </location>
</feature>
<evidence type="ECO:0000313" key="16">
    <source>
        <dbReference type="Proteomes" id="UP001044222"/>
    </source>
</evidence>
<comment type="caution">
    <text evidence="15">The sequence shown here is derived from an EMBL/GenBank/DDBJ whole genome shotgun (WGS) entry which is preliminary data.</text>
</comment>
<feature type="compositionally biased region" description="Low complexity" evidence="13">
    <location>
        <begin position="90"/>
        <end position="104"/>
    </location>
</feature>
<evidence type="ECO:0000259" key="14">
    <source>
        <dbReference type="PROSITE" id="PS00028"/>
    </source>
</evidence>
<keyword evidence="10" id="KW-0238">DNA-binding</keyword>
<keyword evidence="6" id="KW-0863">Zinc-finger</keyword>
<dbReference type="InterPro" id="IPR057618">
    <property type="entry name" value="Znf_POGZ/Z280C-D-like"/>
</dbReference>
<feature type="region of interest" description="Disordered" evidence="13">
    <location>
        <begin position="46"/>
        <end position="104"/>
    </location>
</feature>
<proteinExistence type="predicted"/>
<dbReference type="InterPro" id="IPR036236">
    <property type="entry name" value="Znf_C2H2_sf"/>
</dbReference>
<dbReference type="PROSITE" id="PS00028">
    <property type="entry name" value="ZINC_FINGER_C2H2_1"/>
    <property type="match status" value="4"/>
</dbReference>
<dbReference type="GO" id="GO:0000978">
    <property type="term" value="F:RNA polymerase II cis-regulatory region sequence-specific DNA binding"/>
    <property type="evidence" value="ECO:0007669"/>
    <property type="project" value="TreeGrafter"/>
</dbReference>
<dbReference type="EMBL" id="JAFIRN010000011">
    <property type="protein sequence ID" value="KAG5839400.1"/>
    <property type="molecule type" value="Genomic_DNA"/>
</dbReference>
<keyword evidence="11" id="KW-0804">Transcription</keyword>
<feature type="domain" description="C2H2-type" evidence="14">
    <location>
        <begin position="581"/>
        <end position="602"/>
    </location>
</feature>
<evidence type="ECO:0000256" key="5">
    <source>
        <dbReference type="ARBA" id="ARBA00022737"/>
    </source>
</evidence>
<dbReference type="GO" id="GO:0005634">
    <property type="term" value="C:nucleus"/>
    <property type="evidence" value="ECO:0007669"/>
    <property type="project" value="UniProtKB-SubCell"/>
</dbReference>
<feature type="region of interest" description="Disordered" evidence="13">
    <location>
        <begin position="849"/>
        <end position="871"/>
    </location>
</feature>
<evidence type="ECO:0000256" key="10">
    <source>
        <dbReference type="ARBA" id="ARBA00023125"/>
    </source>
</evidence>
<feature type="region of interest" description="Disordered" evidence="13">
    <location>
        <begin position="127"/>
        <end position="173"/>
    </location>
</feature>
<dbReference type="GO" id="GO:0008270">
    <property type="term" value="F:zinc ion binding"/>
    <property type="evidence" value="ECO:0007669"/>
    <property type="project" value="UniProtKB-KW"/>
</dbReference>
<dbReference type="Proteomes" id="UP001044222">
    <property type="component" value="Chromosome 11"/>
</dbReference>
<dbReference type="AlphaFoldDB" id="A0A9D3RQT9"/>
<evidence type="ECO:0000256" key="1">
    <source>
        <dbReference type="ARBA" id="ARBA00003729"/>
    </source>
</evidence>
<feature type="compositionally biased region" description="Polar residues" evidence="13">
    <location>
        <begin position="78"/>
        <end position="89"/>
    </location>
</feature>
<evidence type="ECO:0000256" key="6">
    <source>
        <dbReference type="ARBA" id="ARBA00022771"/>
    </source>
</evidence>
<evidence type="ECO:0000256" key="11">
    <source>
        <dbReference type="ARBA" id="ARBA00023163"/>
    </source>
</evidence>
<comment type="subcellular location">
    <subcellularLocation>
        <location evidence="2">Nucleus</location>
    </subcellularLocation>
</comment>
<dbReference type="InterPro" id="IPR013087">
    <property type="entry name" value="Znf_C2H2_type"/>
</dbReference>
<keyword evidence="16" id="KW-1185">Reference proteome</keyword>
<evidence type="ECO:0000256" key="12">
    <source>
        <dbReference type="ARBA" id="ARBA00023242"/>
    </source>
</evidence>
<reference evidence="15" key="1">
    <citation type="submission" date="2021-01" db="EMBL/GenBank/DDBJ databases">
        <title>A chromosome-scale assembly of European eel, Anguilla anguilla.</title>
        <authorList>
            <person name="Henkel C."/>
            <person name="Jong-Raadsen S.A."/>
            <person name="Dufour S."/>
            <person name="Weltzien F.-A."/>
            <person name="Palstra A.P."/>
            <person name="Pelster B."/>
            <person name="Spaink H.P."/>
            <person name="Van Den Thillart G.E."/>
            <person name="Jansen H."/>
            <person name="Zahm M."/>
            <person name="Klopp C."/>
            <person name="Cedric C."/>
            <person name="Louis A."/>
            <person name="Berthelot C."/>
            <person name="Parey E."/>
            <person name="Roest Crollius H."/>
            <person name="Montfort J."/>
            <person name="Robinson-Rechavi M."/>
            <person name="Bucao C."/>
            <person name="Bouchez O."/>
            <person name="Gislard M."/>
            <person name="Lluch J."/>
            <person name="Milhes M."/>
            <person name="Lampietro C."/>
            <person name="Lopez Roques C."/>
            <person name="Donnadieu C."/>
            <person name="Braasch I."/>
            <person name="Desvignes T."/>
            <person name="Postlethwait J."/>
            <person name="Bobe J."/>
            <person name="Guiguen Y."/>
            <person name="Dirks R."/>
        </authorList>
    </citation>
    <scope>NUCLEOTIDE SEQUENCE</scope>
    <source>
        <strain evidence="15">Tag_6206</strain>
        <tissue evidence="15">Liver</tissue>
    </source>
</reference>
<feature type="compositionally biased region" description="Low complexity" evidence="13">
    <location>
        <begin position="138"/>
        <end position="173"/>
    </location>
</feature>
<dbReference type="SMART" id="SM00355">
    <property type="entry name" value="ZnF_C2H2"/>
    <property type="match status" value="8"/>
</dbReference>
<keyword evidence="8" id="KW-0832">Ubl conjugation</keyword>
<evidence type="ECO:0000313" key="15">
    <source>
        <dbReference type="EMBL" id="KAG5839400.1"/>
    </source>
</evidence>
<feature type="domain" description="C2H2-type" evidence="14">
    <location>
        <begin position="494"/>
        <end position="515"/>
    </location>
</feature>
<name>A0A9D3RQT9_ANGAN</name>
<dbReference type="SUPFAM" id="SSF57667">
    <property type="entry name" value="beta-beta-alpha zinc fingers"/>
    <property type="match status" value="1"/>
</dbReference>
<evidence type="ECO:0000256" key="2">
    <source>
        <dbReference type="ARBA" id="ARBA00004123"/>
    </source>
</evidence>
<comment type="function">
    <text evidence="1">May function as a transcription factor.</text>
</comment>
<dbReference type="InterPro" id="IPR050527">
    <property type="entry name" value="Snail/Krueppel_Znf"/>
</dbReference>
<dbReference type="FunFam" id="3.30.160.60:FF:000298">
    <property type="entry name" value="zinc finger protein 280D isoform X1"/>
    <property type="match status" value="1"/>
</dbReference>
<accession>A0A9D3RQT9</accession>
<dbReference type="Pfam" id="PF25429">
    <property type="entry name" value="zf-POGZ"/>
    <property type="match status" value="1"/>
</dbReference>
<dbReference type="Gene3D" id="3.30.160.60">
    <property type="entry name" value="Classic Zinc Finger"/>
    <property type="match status" value="2"/>
</dbReference>
<organism evidence="15 16">
    <name type="scientific">Anguilla anguilla</name>
    <name type="common">European freshwater eel</name>
    <name type="synonym">Muraena anguilla</name>
    <dbReference type="NCBI Taxonomy" id="7936"/>
    <lineage>
        <taxon>Eukaryota</taxon>
        <taxon>Metazoa</taxon>
        <taxon>Chordata</taxon>
        <taxon>Craniata</taxon>
        <taxon>Vertebrata</taxon>
        <taxon>Euteleostomi</taxon>
        <taxon>Actinopterygii</taxon>
        <taxon>Neopterygii</taxon>
        <taxon>Teleostei</taxon>
        <taxon>Anguilliformes</taxon>
        <taxon>Anguillidae</taxon>
        <taxon>Anguilla</taxon>
    </lineage>
</organism>
<dbReference type="Pfam" id="PF25414">
    <property type="entry name" value="zf-C2H2_Z280C_D"/>
    <property type="match status" value="1"/>
</dbReference>
<evidence type="ECO:0000256" key="3">
    <source>
        <dbReference type="ARBA" id="ARBA00022499"/>
    </source>
</evidence>
<keyword evidence="4" id="KW-0479">Metal-binding</keyword>
<keyword evidence="5" id="KW-0677">Repeat</keyword>
<evidence type="ECO:0000256" key="7">
    <source>
        <dbReference type="ARBA" id="ARBA00022833"/>
    </source>
</evidence>
<evidence type="ECO:0000256" key="8">
    <source>
        <dbReference type="ARBA" id="ARBA00022843"/>
    </source>
</evidence>
<dbReference type="InterPro" id="IPR059074">
    <property type="entry name" value="zf-C2H2_Z280C_D"/>
</dbReference>
<protein>
    <recommendedName>
        <fullName evidence="14">C2H2-type domain-containing protein</fullName>
    </recommendedName>
</protein>
<keyword evidence="9" id="KW-0805">Transcription regulation</keyword>
<evidence type="ECO:0000256" key="9">
    <source>
        <dbReference type="ARBA" id="ARBA00023015"/>
    </source>
</evidence>
<dbReference type="GO" id="GO:0000981">
    <property type="term" value="F:DNA-binding transcription factor activity, RNA polymerase II-specific"/>
    <property type="evidence" value="ECO:0007669"/>
    <property type="project" value="TreeGrafter"/>
</dbReference>
<dbReference type="PANTHER" id="PTHR24388:SF90">
    <property type="entry name" value="C2H2-TYPE DOMAIN-CONTAINING PROTEIN"/>
    <property type="match status" value="1"/>
</dbReference>
<feature type="region of interest" description="Disordered" evidence="13">
    <location>
        <begin position="266"/>
        <end position="333"/>
    </location>
</feature>
<dbReference type="PANTHER" id="PTHR24388">
    <property type="entry name" value="ZINC FINGER PROTEIN"/>
    <property type="match status" value="1"/>
</dbReference>
<gene>
    <name evidence="15" type="ORF">ANANG_G00204580</name>
</gene>